<evidence type="ECO:0008006" key="10">
    <source>
        <dbReference type="Google" id="ProtNLM"/>
    </source>
</evidence>
<feature type="transmembrane region" description="Helical" evidence="7">
    <location>
        <begin position="73"/>
        <end position="90"/>
    </location>
</feature>
<keyword evidence="5 7" id="KW-1133">Transmembrane helix</keyword>
<reference evidence="8 9" key="1">
    <citation type="submission" date="2016-09" db="EMBL/GenBank/DDBJ databases">
        <title>Draft genome sequence for the type strain of Desulfuribacillus alkaliarsenatis AHT28, an obligately anaerobic, sulfidogenic bacterium isolated from Russian soda lake sediments.</title>
        <authorList>
            <person name="Abin C.A."/>
            <person name="Hollibaugh J.T."/>
        </authorList>
    </citation>
    <scope>NUCLEOTIDE SEQUENCE [LARGE SCALE GENOMIC DNA]</scope>
    <source>
        <strain evidence="8 9">AHT28</strain>
    </source>
</reference>
<keyword evidence="6 7" id="KW-0472">Membrane</keyword>
<evidence type="ECO:0000256" key="5">
    <source>
        <dbReference type="ARBA" id="ARBA00022989"/>
    </source>
</evidence>
<dbReference type="EMBL" id="MIJE01000030">
    <property type="protein sequence ID" value="OEF96872.1"/>
    <property type="molecule type" value="Genomic_DNA"/>
</dbReference>
<comment type="subcellular location">
    <subcellularLocation>
        <location evidence="1">Cell membrane</location>
        <topology evidence="1">Multi-pass membrane protein</topology>
    </subcellularLocation>
</comment>
<evidence type="ECO:0000256" key="6">
    <source>
        <dbReference type="ARBA" id="ARBA00023136"/>
    </source>
</evidence>
<dbReference type="PANTHER" id="PTHR34856:SF2">
    <property type="entry name" value="PROTEIN NRFD"/>
    <property type="match status" value="1"/>
</dbReference>
<evidence type="ECO:0000256" key="1">
    <source>
        <dbReference type="ARBA" id="ARBA00004651"/>
    </source>
</evidence>
<keyword evidence="4 7" id="KW-0812">Transmembrane</keyword>
<feature type="transmembrane region" description="Helical" evidence="7">
    <location>
        <begin position="110"/>
        <end position="131"/>
    </location>
</feature>
<dbReference type="Gene3D" id="1.20.1630.10">
    <property type="entry name" value="Formate dehydrogenase/DMSO reductase domain"/>
    <property type="match status" value="1"/>
</dbReference>
<evidence type="ECO:0000313" key="9">
    <source>
        <dbReference type="Proteomes" id="UP000094296"/>
    </source>
</evidence>
<dbReference type="InterPro" id="IPR005614">
    <property type="entry name" value="NrfD-like"/>
</dbReference>
<comment type="caution">
    <text evidence="8">The sequence shown here is derived from an EMBL/GenBank/DDBJ whole genome shotgun (WGS) entry which is preliminary data.</text>
</comment>
<keyword evidence="9" id="KW-1185">Reference proteome</keyword>
<name>A0A1E5G220_9FIRM</name>
<accession>A0A1E5G220</accession>
<feature type="transmembrane region" description="Helical" evidence="7">
    <location>
        <begin position="177"/>
        <end position="199"/>
    </location>
</feature>
<gene>
    <name evidence="8" type="ORF">BHF68_06655</name>
</gene>
<organism evidence="8 9">
    <name type="scientific">Desulfuribacillus alkaliarsenatis</name>
    <dbReference type="NCBI Taxonomy" id="766136"/>
    <lineage>
        <taxon>Bacteria</taxon>
        <taxon>Bacillati</taxon>
        <taxon>Bacillota</taxon>
        <taxon>Desulfuribacillia</taxon>
        <taxon>Desulfuribacillales</taxon>
        <taxon>Desulfuribacillaceae</taxon>
        <taxon>Desulfuribacillus</taxon>
    </lineage>
</organism>
<evidence type="ECO:0000256" key="2">
    <source>
        <dbReference type="ARBA" id="ARBA00008929"/>
    </source>
</evidence>
<dbReference type="InterPro" id="IPR052049">
    <property type="entry name" value="Electron_transfer_protein"/>
</dbReference>
<feature type="transmembrane region" description="Helical" evidence="7">
    <location>
        <begin position="261"/>
        <end position="281"/>
    </location>
</feature>
<dbReference type="STRING" id="766136.BHF68_06655"/>
<proteinExistence type="inferred from homology"/>
<dbReference type="Pfam" id="PF03916">
    <property type="entry name" value="NrfD"/>
    <property type="match status" value="1"/>
</dbReference>
<evidence type="ECO:0000256" key="4">
    <source>
        <dbReference type="ARBA" id="ARBA00022692"/>
    </source>
</evidence>
<feature type="transmembrane region" description="Helical" evidence="7">
    <location>
        <begin position="5"/>
        <end position="22"/>
    </location>
</feature>
<feature type="transmembrane region" description="Helical" evidence="7">
    <location>
        <begin position="143"/>
        <end position="165"/>
    </location>
</feature>
<feature type="transmembrane region" description="Helical" evidence="7">
    <location>
        <begin position="34"/>
        <end position="61"/>
    </location>
</feature>
<keyword evidence="3" id="KW-1003">Cell membrane</keyword>
<evidence type="ECO:0000313" key="8">
    <source>
        <dbReference type="EMBL" id="OEF96872.1"/>
    </source>
</evidence>
<protein>
    <recommendedName>
        <fullName evidence="10">Polysulfide reductase</fullName>
    </recommendedName>
</protein>
<evidence type="ECO:0000256" key="3">
    <source>
        <dbReference type="ARBA" id="ARBA00022475"/>
    </source>
</evidence>
<dbReference type="AlphaFoldDB" id="A0A1E5G220"/>
<dbReference type="Proteomes" id="UP000094296">
    <property type="component" value="Unassembled WGS sequence"/>
</dbReference>
<feature type="transmembrane region" description="Helical" evidence="7">
    <location>
        <begin position="335"/>
        <end position="355"/>
    </location>
</feature>
<evidence type="ECO:0000256" key="7">
    <source>
        <dbReference type="SAM" id="Phobius"/>
    </source>
</evidence>
<comment type="similarity">
    <text evidence="2">Belongs to the NrfD family.</text>
</comment>
<feature type="transmembrane region" description="Helical" evidence="7">
    <location>
        <begin position="220"/>
        <end position="241"/>
    </location>
</feature>
<feature type="transmembrane region" description="Helical" evidence="7">
    <location>
        <begin position="290"/>
        <end position="315"/>
    </location>
</feature>
<dbReference type="PANTHER" id="PTHR34856">
    <property type="entry name" value="PROTEIN NRFD"/>
    <property type="match status" value="1"/>
</dbReference>
<dbReference type="GO" id="GO:0005886">
    <property type="term" value="C:plasma membrane"/>
    <property type="evidence" value="ECO:0007669"/>
    <property type="project" value="UniProtKB-SubCell"/>
</dbReference>
<sequence>MIISAVMIVIGIIGGALIVINGESAMGTTDRVPWGAMIGAYVFFVVSSTGLCLVSSLGHVFGIERFEIIGKRAVTFAIITLLAGFVVIGLELGSPLNMIWILFTPNFMSAIWWMGALYGLYMVLLFVELFFMIKNNHKYATIAGTLAFISAIAAHSNLGAVFGFINARPFWAGPYLSIYFIMSAFLSGAAILSIMFYFVEKKGGTVKYKGEHIVPVLGKLLAMFIGMTMFFVTWKLITGLYGGMYGKYEGVMALISGPLAFNFWVFEVGFGMLIPFLILMLPGGFQVRRVFIASVFTMIGIFFMRYDLVVAGQIVPLKVVDGLQETVLHVYHTALPAWGVIIGALGMALFLFLLAEQKLPLDYKEHAHEEPAEKAEKVVNAEA</sequence>